<dbReference type="RefSeq" id="WP_169035832.1">
    <property type="nucleotide sequence ID" value="NZ_LANA01000001.1"/>
</dbReference>
<dbReference type="PANTHER" id="PTHR19328">
    <property type="entry name" value="HEDGEHOG-INTERACTING PROTEIN"/>
    <property type="match status" value="1"/>
</dbReference>
<feature type="domain" description="Glucose/Sorbosone dehydrogenase" evidence="1">
    <location>
        <begin position="40"/>
        <end position="355"/>
    </location>
</feature>
<organism evidence="2 3">
    <name type="scientific">Pelagibacter ubique</name>
    <dbReference type="NCBI Taxonomy" id="198252"/>
    <lineage>
        <taxon>Bacteria</taxon>
        <taxon>Pseudomonadati</taxon>
        <taxon>Pseudomonadota</taxon>
        <taxon>Alphaproteobacteria</taxon>
        <taxon>Candidatus Pelagibacterales</taxon>
        <taxon>Candidatus Pelagibacteraceae</taxon>
        <taxon>Candidatus Pelagibacter</taxon>
    </lineage>
</organism>
<dbReference type="Proteomes" id="UP001166004">
    <property type="component" value="Unassembled WGS sequence"/>
</dbReference>
<comment type="caution">
    <text evidence="2">The sequence shown here is derived from an EMBL/GenBank/DDBJ whole genome shotgun (WGS) entry which is preliminary data.</text>
</comment>
<gene>
    <name evidence="2" type="ORF">VP91_00004760</name>
</gene>
<protein>
    <submittedName>
        <fullName evidence="2">Quinoprotein glucose dehydrogenase</fullName>
    </submittedName>
</protein>
<sequence length="363" mass="41186">MVVDQNFLRVKKYFLLIFFFLLFASKSYSNNYIFTKIIKLNEPWGSSFINNNEIIVTEKSGKIKIINVVSKKVIEIKHNLNFLEVGQGGLLDIICQDDTLWISYSEDRGDSKTSTSIAKAQLNKQELNFKNIFQANPPIDSGYHFGSRLAIKGDYIYASTGERGLGMIAQNPTKHPGSIIRIHTDGSIPKDNPKFEGKKSWLPEIYQIGVRNPQGLTLSDYDGKIYLSNHGARGGDWFGEAKKGENYGWKILGWGGKNYSGTKIGPKWKPGFTKAIQYWIPSIATSAITIYKGNEFKEWNGHALITSLKDQSLRKLIFDDLSNVKEDLIFKNKVGRIRDIQVHPTNGKIFFLSENALWLMEKN</sequence>
<dbReference type="SUPFAM" id="SSF50952">
    <property type="entry name" value="Soluble quinoprotein glucose dehydrogenase"/>
    <property type="match status" value="1"/>
</dbReference>
<dbReference type="PANTHER" id="PTHR19328:SF75">
    <property type="entry name" value="ALDOSE SUGAR DEHYDROGENASE YLII"/>
    <property type="match status" value="1"/>
</dbReference>
<proteinExistence type="predicted"/>
<keyword evidence="3" id="KW-1185">Reference proteome</keyword>
<dbReference type="InterPro" id="IPR012938">
    <property type="entry name" value="Glc/Sorbosone_DH"/>
</dbReference>
<accession>A0ABX1SZQ2</accession>
<dbReference type="EMBL" id="LANA01000001">
    <property type="protein sequence ID" value="NMN67333.1"/>
    <property type="molecule type" value="Genomic_DNA"/>
</dbReference>
<dbReference type="Pfam" id="PF07995">
    <property type="entry name" value="GSDH"/>
    <property type="match status" value="1"/>
</dbReference>
<evidence type="ECO:0000313" key="2">
    <source>
        <dbReference type="EMBL" id="NMN67333.1"/>
    </source>
</evidence>
<dbReference type="InterPro" id="IPR011041">
    <property type="entry name" value="Quinoprot_gluc/sorb_DH_b-prop"/>
</dbReference>
<name>A0ABX1SZQ2_PELUQ</name>
<evidence type="ECO:0000313" key="3">
    <source>
        <dbReference type="Proteomes" id="UP001166004"/>
    </source>
</evidence>
<dbReference type="InterPro" id="IPR011042">
    <property type="entry name" value="6-blade_b-propeller_TolB-like"/>
</dbReference>
<dbReference type="Gene3D" id="2.120.10.30">
    <property type="entry name" value="TolB, C-terminal domain"/>
    <property type="match status" value="1"/>
</dbReference>
<reference evidence="2 3" key="1">
    <citation type="submission" date="2019-07" db="EMBL/GenBank/DDBJ databases">
        <title>SAR11 Genome Evolution.</title>
        <authorList>
            <person name="Giovannoni S."/>
        </authorList>
    </citation>
    <scope>NUCLEOTIDE SEQUENCE [LARGE SCALE GENOMIC DNA]</scope>
    <source>
        <strain evidence="2 3">HTCC9565</strain>
    </source>
</reference>
<evidence type="ECO:0000259" key="1">
    <source>
        <dbReference type="Pfam" id="PF07995"/>
    </source>
</evidence>